<accession>A0ABX2I7G2</accession>
<comment type="similarity">
    <text evidence="2 3">Belongs to the pseudouridine synthase RluA family.</text>
</comment>
<sequence length="298" mass="33708">MKILKLEIDKKLAGKSLEKILRENLGLSRREVSRAKFQPKGICIDGKRQRITYRPSVGQNLEVCLAEMQEEKSRVKPCAGKLEILYEDRDLLVVEKPGGILCHPGRGHYEDSLGNRVADYLQKQGEGGVVRAVGRLDKDTAGLMVYAKNQMAAARLSAQKQDGRFQKIYYALAKGKLEQREGDITASIALMPGDKLKMQIHPQGKTACTRYEVMKERENCTLVKCRIFTGRTHQIRVHMAGIGHPLLGDVLYGDGQNPVFDGLALYAGKAEFYQPFTQEKIVLWGRDVKRWGIQRYFR</sequence>
<reference evidence="5 6" key="1">
    <citation type="journal article" date="2020" name="Cell Host Microbe">
        <title>Functional and Genomic Variation between Human-Derived Isolates of Lachnospiraceae Reveals Inter- and Intra-Species Diversity.</title>
        <authorList>
            <person name="Sorbara M.T."/>
            <person name="Littmann E.R."/>
            <person name="Fontana E."/>
            <person name="Moody T.U."/>
            <person name="Kohout C.E."/>
            <person name="Gjonbalaj M."/>
            <person name="Eaton V."/>
            <person name="Seok R."/>
            <person name="Leiner I.M."/>
            <person name="Pamer E.G."/>
        </authorList>
    </citation>
    <scope>NUCLEOTIDE SEQUENCE [LARGE SCALE GENOMIC DNA]</scope>
    <source>
        <strain evidence="5 6">MSK.15.26</strain>
    </source>
</reference>
<dbReference type="Gene3D" id="3.30.2350.10">
    <property type="entry name" value="Pseudouridine synthase"/>
    <property type="match status" value="1"/>
</dbReference>
<dbReference type="PANTHER" id="PTHR21600:SF87">
    <property type="entry name" value="RNA PSEUDOURIDYLATE SYNTHASE DOMAIN-CONTAINING PROTEIN 1"/>
    <property type="match status" value="1"/>
</dbReference>
<dbReference type="RefSeq" id="WP_173747600.1">
    <property type="nucleotide sequence ID" value="NZ_JAAITA010000002.1"/>
</dbReference>
<dbReference type="NCBIfam" id="TIGR00005">
    <property type="entry name" value="rluA_subfam"/>
    <property type="match status" value="1"/>
</dbReference>
<evidence type="ECO:0000256" key="1">
    <source>
        <dbReference type="ARBA" id="ARBA00000073"/>
    </source>
</evidence>
<proteinExistence type="inferred from homology"/>
<evidence type="ECO:0000259" key="4">
    <source>
        <dbReference type="Pfam" id="PF00849"/>
    </source>
</evidence>
<dbReference type="InterPro" id="IPR006225">
    <property type="entry name" value="PsdUridine_synth_RluC/D"/>
</dbReference>
<evidence type="ECO:0000313" key="6">
    <source>
        <dbReference type="Proteomes" id="UP000822142"/>
    </source>
</evidence>
<dbReference type="PANTHER" id="PTHR21600">
    <property type="entry name" value="MITOCHONDRIAL RNA PSEUDOURIDINE SYNTHASE"/>
    <property type="match status" value="1"/>
</dbReference>
<comment type="function">
    <text evidence="3">Responsible for synthesis of pseudouridine from uracil.</text>
</comment>
<dbReference type="InterPro" id="IPR050188">
    <property type="entry name" value="RluA_PseudoU_synthase"/>
</dbReference>
<dbReference type="SUPFAM" id="SSF55120">
    <property type="entry name" value="Pseudouridine synthase"/>
    <property type="match status" value="1"/>
</dbReference>
<comment type="caution">
    <text evidence="5">The sequence shown here is derived from an EMBL/GenBank/DDBJ whole genome shotgun (WGS) entry which is preliminary data.</text>
</comment>
<evidence type="ECO:0000313" key="5">
    <source>
        <dbReference type="EMBL" id="NSJ85027.1"/>
    </source>
</evidence>
<organism evidence="5 6">
    <name type="scientific">Blautia hansenii</name>
    <name type="common">Ruminococcus hansenii</name>
    <dbReference type="NCBI Taxonomy" id="1322"/>
    <lineage>
        <taxon>Bacteria</taxon>
        <taxon>Bacillati</taxon>
        <taxon>Bacillota</taxon>
        <taxon>Clostridia</taxon>
        <taxon>Lachnospirales</taxon>
        <taxon>Lachnospiraceae</taxon>
        <taxon>Blautia</taxon>
    </lineage>
</organism>
<dbReference type="InterPro" id="IPR006145">
    <property type="entry name" value="PsdUridine_synth_RsuA/RluA"/>
</dbReference>
<dbReference type="EMBL" id="JAAITA010000002">
    <property type="protein sequence ID" value="NSJ85027.1"/>
    <property type="molecule type" value="Genomic_DNA"/>
</dbReference>
<protein>
    <recommendedName>
        <fullName evidence="3">Pseudouridine synthase</fullName>
        <ecNumber evidence="3">5.4.99.-</ecNumber>
    </recommendedName>
</protein>
<keyword evidence="3" id="KW-0413">Isomerase</keyword>
<feature type="domain" description="Pseudouridine synthase RsuA/RluA-like" evidence="4">
    <location>
        <begin position="90"/>
        <end position="240"/>
    </location>
</feature>
<gene>
    <name evidence="5" type="ORF">G5A70_02235</name>
</gene>
<dbReference type="Proteomes" id="UP000822142">
    <property type="component" value="Unassembled WGS sequence"/>
</dbReference>
<dbReference type="InterPro" id="IPR020103">
    <property type="entry name" value="PsdUridine_synth_cat_dom_sf"/>
</dbReference>
<dbReference type="EC" id="5.4.99.-" evidence="3"/>
<dbReference type="Pfam" id="PF00849">
    <property type="entry name" value="PseudoU_synth_2"/>
    <property type="match status" value="1"/>
</dbReference>
<evidence type="ECO:0000256" key="3">
    <source>
        <dbReference type="RuleBase" id="RU362028"/>
    </source>
</evidence>
<comment type="catalytic activity">
    <reaction evidence="1 3">
        <text>a uridine in RNA = a pseudouridine in RNA</text>
        <dbReference type="Rhea" id="RHEA:48348"/>
        <dbReference type="Rhea" id="RHEA-COMP:12068"/>
        <dbReference type="Rhea" id="RHEA-COMP:12069"/>
        <dbReference type="ChEBI" id="CHEBI:65314"/>
        <dbReference type="ChEBI" id="CHEBI:65315"/>
    </reaction>
</comment>
<evidence type="ECO:0000256" key="2">
    <source>
        <dbReference type="ARBA" id="ARBA00010876"/>
    </source>
</evidence>
<keyword evidence="6" id="KW-1185">Reference proteome</keyword>
<dbReference type="CDD" id="cd02869">
    <property type="entry name" value="PseudoU_synth_RluA_like"/>
    <property type="match status" value="1"/>
</dbReference>
<name>A0ABX2I7G2_BLAHA</name>